<evidence type="ECO:0000259" key="2">
    <source>
        <dbReference type="Pfam" id="PF04784"/>
    </source>
</evidence>
<evidence type="ECO:0000313" key="4">
    <source>
        <dbReference type="EMBL" id="KAJ6835532.1"/>
    </source>
</evidence>
<evidence type="ECO:0000313" key="5">
    <source>
        <dbReference type="Proteomes" id="UP001140949"/>
    </source>
</evidence>
<dbReference type="Pfam" id="PF14389">
    <property type="entry name" value="Lzipper-MIP1"/>
    <property type="match status" value="1"/>
</dbReference>
<proteinExistence type="predicted"/>
<dbReference type="EMBL" id="JANAVB010013397">
    <property type="protein sequence ID" value="KAJ6835532.1"/>
    <property type="molecule type" value="Genomic_DNA"/>
</dbReference>
<dbReference type="InterPro" id="IPR006869">
    <property type="entry name" value="DUF547"/>
</dbReference>
<evidence type="ECO:0008006" key="6">
    <source>
        <dbReference type="Google" id="ProtNLM"/>
    </source>
</evidence>
<keyword evidence="5" id="KW-1185">Reference proteome</keyword>
<feature type="domain" description="Ternary complex factor MIP1 leucine-zipper" evidence="3">
    <location>
        <begin position="33"/>
        <end position="103"/>
    </location>
</feature>
<protein>
    <recommendedName>
        <fullName evidence="6">Electron transporter</fullName>
    </recommendedName>
</protein>
<dbReference type="Pfam" id="PF04784">
    <property type="entry name" value="DUF547"/>
    <property type="match status" value="1"/>
</dbReference>
<sequence>MENDLCAFAGFPHARPPPPLPLDPADSGDALSIKQLQMHLHQEKSVRVMLERAVGRASSTLSPGHRHLATQTKELISEIELLEEEIADREQHVLSLYRSIFEQCISAPSSAQSSGMASPAHPKNIVRKHPNIISAAFCSSKKFPLKTFNVLASIKESGRSNSSTNTKVRNGTLLTGDTNFNIERNSSEILKKFPNIRRNYLARTLKEHLYQCPSKLSEELVRCMATIYCWVGSKEYAEPQKTHSPFLIRSSTSVVLPRRCAEEKWELSCSSWVEVHSISMDKNHFSSASCAISHYRLLVEQLERVDADTLGSSVKLAFWINVYNSLVMHAYLKWGIFHSSIRRIALFHKVAYNVGGHTISASSIENSILCCRTPRPGRWFELILSTAMRKKYGDEKHLTNTKFGLSTSQPLILFALCSGAASDPMLRVYTAENVLEELEKAKKEFLQANVVVKKSRKIYLPRILERYAKEASLSYDDLLTWVSKNTEKKVDESIQKCFDSNNRRKASQVVEWLPYNTRFRYVFQRNLAQKQRWV</sequence>
<feature type="domain" description="DUF547" evidence="2">
    <location>
        <begin position="312"/>
        <end position="446"/>
    </location>
</feature>
<organism evidence="4 5">
    <name type="scientific">Iris pallida</name>
    <name type="common">Sweet iris</name>
    <dbReference type="NCBI Taxonomy" id="29817"/>
    <lineage>
        <taxon>Eukaryota</taxon>
        <taxon>Viridiplantae</taxon>
        <taxon>Streptophyta</taxon>
        <taxon>Embryophyta</taxon>
        <taxon>Tracheophyta</taxon>
        <taxon>Spermatophyta</taxon>
        <taxon>Magnoliopsida</taxon>
        <taxon>Liliopsida</taxon>
        <taxon>Asparagales</taxon>
        <taxon>Iridaceae</taxon>
        <taxon>Iridoideae</taxon>
        <taxon>Irideae</taxon>
        <taxon>Iris</taxon>
    </lineage>
</organism>
<reference evidence="4" key="1">
    <citation type="journal article" date="2023" name="GigaByte">
        <title>Genome assembly of the bearded iris, Iris pallida Lam.</title>
        <authorList>
            <person name="Bruccoleri R.E."/>
            <person name="Oakeley E.J."/>
            <person name="Faust A.M.E."/>
            <person name="Altorfer M."/>
            <person name="Dessus-Babus S."/>
            <person name="Burckhardt D."/>
            <person name="Oertli M."/>
            <person name="Naumann U."/>
            <person name="Petersen F."/>
            <person name="Wong J."/>
        </authorList>
    </citation>
    <scope>NUCLEOTIDE SEQUENCE</scope>
    <source>
        <strain evidence="4">GSM-AAB239-AS_SAM_17_03QT</strain>
    </source>
</reference>
<dbReference type="PANTHER" id="PTHR23054">
    <property type="entry name" value="TERNARY COMPLEX FACTOR MIP1, LEUCINE-ZIPPER-RELATED"/>
    <property type="match status" value="1"/>
</dbReference>
<dbReference type="PANTHER" id="PTHR23054:SF26">
    <property type="entry name" value="ELECTRON TRANSPORTER"/>
    <property type="match status" value="1"/>
</dbReference>
<comment type="caution">
    <text evidence="4">The sequence shown here is derived from an EMBL/GenBank/DDBJ whole genome shotgun (WGS) entry which is preliminary data.</text>
</comment>
<dbReference type="InterPro" id="IPR025757">
    <property type="entry name" value="MIP1_Leuzipper"/>
</dbReference>
<evidence type="ECO:0000259" key="3">
    <source>
        <dbReference type="Pfam" id="PF14389"/>
    </source>
</evidence>
<keyword evidence="1" id="KW-0175">Coiled coil</keyword>
<dbReference type="Proteomes" id="UP001140949">
    <property type="component" value="Unassembled WGS sequence"/>
</dbReference>
<dbReference type="AlphaFoldDB" id="A0AAX6H400"/>
<name>A0AAX6H400_IRIPA</name>
<accession>A0AAX6H400</accession>
<feature type="coiled-coil region" evidence="1">
    <location>
        <begin position="65"/>
        <end position="92"/>
    </location>
</feature>
<evidence type="ECO:0000256" key="1">
    <source>
        <dbReference type="SAM" id="Coils"/>
    </source>
</evidence>
<reference evidence="4" key="2">
    <citation type="submission" date="2023-04" db="EMBL/GenBank/DDBJ databases">
        <authorList>
            <person name="Bruccoleri R.E."/>
            <person name="Oakeley E.J."/>
            <person name="Faust A.-M."/>
            <person name="Dessus-Babus S."/>
            <person name="Altorfer M."/>
            <person name="Burckhardt D."/>
            <person name="Oertli M."/>
            <person name="Naumann U."/>
            <person name="Petersen F."/>
            <person name="Wong J."/>
        </authorList>
    </citation>
    <scope>NUCLEOTIDE SEQUENCE</scope>
    <source>
        <strain evidence="4">GSM-AAB239-AS_SAM_17_03QT</strain>
        <tissue evidence="4">Leaf</tissue>
    </source>
</reference>
<gene>
    <name evidence="4" type="ORF">M6B38_332370</name>
</gene>